<feature type="region of interest" description="Disordered" evidence="1">
    <location>
        <begin position="1"/>
        <end position="28"/>
    </location>
</feature>
<feature type="non-terminal residue" evidence="2">
    <location>
        <position position="355"/>
    </location>
</feature>
<comment type="caution">
    <text evidence="2">The sequence shown here is derived from an EMBL/GenBank/DDBJ whole genome shotgun (WGS) entry which is preliminary data.</text>
</comment>
<evidence type="ECO:0000256" key="1">
    <source>
        <dbReference type="SAM" id="MobiDB-lite"/>
    </source>
</evidence>
<dbReference type="PANTHER" id="PTHR46069:SF1">
    <property type="entry name" value="CHROMOSOME UNDETERMINED SCAFFOLD_125, WHOLE GENOME SHOTGUN SEQUENCE"/>
    <property type="match status" value="1"/>
</dbReference>
<dbReference type="Gene3D" id="3.30.470.20">
    <property type="entry name" value="ATP-grasp fold, B domain"/>
    <property type="match status" value="1"/>
</dbReference>
<evidence type="ECO:0000313" key="3">
    <source>
        <dbReference type="Proteomes" id="UP001165082"/>
    </source>
</evidence>
<proteinExistence type="predicted"/>
<dbReference type="PROSITE" id="PS51221">
    <property type="entry name" value="TTL"/>
    <property type="match status" value="1"/>
</dbReference>
<gene>
    <name evidence="2" type="ORF">TrRE_jg5694</name>
</gene>
<dbReference type="Pfam" id="PF03133">
    <property type="entry name" value="TTL"/>
    <property type="match status" value="1"/>
</dbReference>
<sequence length="355" mass="39151">MAAVKAIGGQRRGSSSKKTNKQQQQTTTSAAITKGIIATGPATNGPVGYNYLLCPGNNSRVILAVLRRRPWFGCANKQENLLRHCVTEGAGGDLNEIVPPTFLVKGGKGREKFENYVKTAGVDKENCFGLVMPDYGVVGGGEEEEEEEEGEEGGEEEEEEGVEEGVEEGECSDGKEGKEEINSEDTSDKSSKDCDKNSKDSKDCEPGSIWIVKPAASTNRGVGIKVCHGYDDVIKTVTTPSKSKYNNKLTKKHGWIVQKYMEKPYLVHGRKFDLRVYVLFNVNKAKKGVDAYMHTEFYVRTSSVAYDVSKKSIKNSMMHLTNDAVQKKKKGEYGKFEAGNKLSAKELEQYFVEHS</sequence>
<feature type="compositionally biased region" description="Basic and acidic residues" evidence="1">
    <location>
        <begin position="172"/>
        <end position="203"/>
    </location>
</feature>
<dbReference type="OrthoDB" id="196367at2759"/>
<keyword evidence="3" id="KW-1185">Reference proteome</keyword>
<dbReference type="AlphaFoldDB" id="A0A9W6Z5W0"/>
<organism evidence="2 3">
    <name type="scientific">Triparma retinervis</name>
    <dbReference type="NCBI Taxonomy" id="2557542"/>
    <lineage>
        <taxon>Eukaryota</taxon>
        <taxon>Sar</taxon>
        <taxon>Stramenopiles</taxon>
        <taxon>Ochrophyta</taxon>
        <taxon>Bolidophyceae</taxon>
        <taxon>Parmales</taxon>
        <taxon>Triparmaceae</taxon>
        <taxon>Triparma</taxon>
    </lineage>
</organism>
<dbReference type="InterPro" id="IPR004344">
    <property type="entry name" value="TTL/TTLL_fam"/>
</dbReference>
<dbReference type="Proteomes" id="UP001165082">
    <property type="component" value="Unassembled WGS sequence"/>
</dbReference>
<reference evidence="2" key="1">
    <citation type="submission" date="2022-07" db="EMBL/GenBank/DDBJ databases">
        <title>Genome analysis of Parmales, a sister group of diatoms, reveals the evolutionary specialization of diatoms from phago-mixotrophs to photoautotrophs.</title>
        <authorList>
            <person name="Ban H."/>
            <person name="Sato S."/>
            <person name="Yoshikawa S."/>
            <person name="Kazumasa Y."/>
            <person name="Nakamura Y."/>
            <person name="Ichinomiya M."/>
            <person name="Saitoh K."/>
            <person name="Sato N."/>
            <person name="Blanc-Mathieu R."/>
            <person name="Endo H."/>
            <person name="Kuwata A."/>
            <person name="Ogata H."/>
        </authorList>
    </citation>
    <scope>NUCLEOTIDE SEQUENCE</scope>
</reference>
<name>A0A9W6Z5W0_9STRA</name>
<evidence type="ECO:0000313" key="2">
    <source>
        <dbReference type="EMBL" id="GMH46226.1"/>
    </source>
</evidence>
<feature type="region of interest" description="Disordered" evidence="1">
    <location>
        <begin position="135"/>
        <end position="203"/>
    </location>
</feature>
<protein>
    <submittedName>
        <fullName evidence="2">Uncharacterized protein</fullName>
    </submittedName>
</protein>
<dbReference type="EMBL" id="BRXZ01001754">
    <property type="protein sequence ID" value="GMH46226.1"/>
    <property type="molecule type" value="Genomic_DNA"/>
</dbReference>
<accession>A0A9W6Z5W0</accession>
<feature type="compositionally biased region" description="Acidic residues" evidence="1">
    <location>
        <begin position="141"/>
        <end position="171"/>
    </location>
</feature>
<dbReference type="SUPFAM" id="SSF56059">
    <property type="entry name" value="Glutathione synthetase ATP-binding domain-like"/>
    <property type="match status" value="1"/>
</dbReference>
<dbReference type="PANTHER" id="PTHR46069">
    <property type="entry name" value="TUBULIN TYROSINE LIGASE"/>
    <property type="match status" value="1"/>
</dbReference>